<evidence type="ECO:0008006" key="3">
    <source>
        <dbReference type="Google" id="ProtNLM"/>
    </source>
</evidence>
<proteinExistence type="predicted"/>
<sequence>MITREDVQAVDSQLVELVNSCRGQRTVVVDSHPVTIEEFGFRVTLFTKKQLGALAPDVIVCLYANAETIIERISRNAAGRPMPSHYEIDLHTQLQCQVASIYAIETGASLYYLNASCSPDDLLGNFMSVTGIGSPNNK</sequence>
<gene>
    <name evidence="1" type="ORF">MIZ01_0567</name>
</gene>
<dbReference type="KEGG" id="seme:MIZ01_0567"/>
<reference evidence="1 2" key="1">
    <citation type="journal article" date="2022" name="Int. J. Syst. Evol. Microbiol.">
        <title>&lt;i&gt;Sideroxyarcus emersonii&lt;/i&gt; gen. nov. sp. nov., a neutrophilic, microaerobic iron- and thiosulfate-oxidizing bacterium isolated from iron-rich wetland sediment.</title>
        <authorList>
            <person name="Kato S."/>
            <person name="Itoh T."/>
            <person name="Iino T."/>
            <person name="Ohkuma M."/>
        </authorList>
    </citation>
    <scope>NUCLEOTIDE SEQUENCE [LARGE SCALE GENOMIC DNA]</scope>
    <source>
        <strain evidence="1 2">MIZ01</strain>
    </source>
</reference>
<keyword evidence="2" id="KW-1185">Reference proteome</keyword>
<organism evidence="1 2">
    <name type="scientific">Sideroxyarcus emersonii</name>
    <dbReference type="NCBI Taxonomy" id="2764705"/>
    <lineage>
        <taxon>Bacteria</taxon>
        <taxon>Pseudomonadati</taxon>
        <taxon>Pseudomonadota</taxon>
        <taxon>Betaproteobacteria</taxon>
        <taxon>Nitrosomonadales</taxon>
        <taxon>Gallionellaceae</taxon>
        <taxon>Sideroxyarcus</taxon>
    </lineage>
</organism>
<dbReference type="AlphaFoldDB" id="A0AAN1X8C0"/>
<dbReference type="EMBL" id="AP023423">
    <property type="protein sequence ID" value="BCK86801.1"/>
    <property type="molecule type" value="Genomic_DNA"/>
</dbReference>
<dbReference type="Proteomes" id="UP001320326">
    <property type="component" value="Chromosome"/>
</dbReference>
<dbReference type="Pfam" id="PF13207">
    <property type="entry name" value="AAA_17"/>
    <property type="match status" value="1"/>
</dbReference>
<evidence type="ECO:0000313" key="1">
    <source>
        <dbReference type="EMBL" id="BCK86801.1"/>
    </source>
</evidence>
<dbReference type="Gene3D" id="3.40.50.300">
    <property type="entry name" value="P-loop containing nucleotide triphosphate hydrolases"/>
    <property type="match status" value="1"/>
</dbReference>
<name>A0AAN1X8C0_9PROT</name>
<evidence type="ECO:0000313" key="2">
    <source>
        <dbReference type="Proteomes" id="UP001320326"/>
    </source>
</evidence>
<dbReference type="InterPro" id="IPR027417">
    <property type="entry name" value="P-loop_NTPase"/>
</dbReference>
<accession>A0AAN1X8C0</accession>
<protein>
    <recommendedName>
        <fullName evidence="3">Adenylate kinase</fullName>
    </recommendedName>
</protein>